<evidence type="ECO:0000256" key="7">
    <source>
        <dbReference type="ARBA" id="ARBA00023239"/>
    </source>
</evidence>
<evidence type="ECO:0000256" key="2">
    <source>
        <dbReference type="ARBA" id="ARBA00007441"/>
    </source>
</evidence>
<comment type="cofactor">
    <cofactor evidence="1">
        <name>pyridoxal 5'-phosphate</name>
        <dbReference type="ChEBI" id="CHEBI:597326"/>
    </cofactor>
</comment>
<dbReference type="AlphaFoldDB" id="A0A7R9KKH7"/>
<dbReference type="InterPro" id="IPR015424">
    <property type="entry name" value="PyrdxlP-dep_Trfase"/>
</dbReference>
<dbReference type="GO" id="GO:0005739">
    <property type="term" value="C:mitochondrion"/>
    <property type="evidence" value="ECO:0007669"/>
    <property type="project" value="TreeGrafter"/>
</dbReference>
<dbReference type="EMBL" id="CAJPIZ010002724">
    <property type="protein sequence ID" value="CAG2105415.1"/>
    <property type="molecule type" value="Genomic_DNA"/>
</dbReference>
<dbReference type="FunFam" id="3.40.640.10:FF:000024">
    <property type="entry name" value="Kynurenine--oxoglutarate transaminase 3"/>
    <property type="match status" value="1"/>
</dbReference>
<reference evidence="11" key="1">
    <citation type="submission" date="2020-11" db="EMBL/GenBank/DDBJ databases">
        <authorList>
            <person name="Tran Van P."/>
        </authorList>
    </citation>
    <scope>NUCLEOTIDE SEQUENCE</scope>
</reference>
<dbReference type="PANTHER" id="PTHR43807">
    <property type="entry name" value="FI04487P"/>
    <property type="match status" value="1"/>
</dbReference>
<protein>
    <recommendedName>
        <fullName evidence="10">Aminotransferase class I/classII large domain-containing protein</fullName>
    </recommendedName>
</protein>
<dbReference type="GO" id="GO:0047804">
    <property type="term" value="F:cysteine-S-conjugate beta-lyase activity"/>
    <property type="evidence" value="ECO:0007669"/>
    <property type="project" value="UniProtKB-EC"/>
</dbReference>
<evidence type="ECO:0000313" key="12">
    <source>
        <dbReference type="Proteomes" id="UP000759131"/>
    </source>
</evidence>
<keyword evidence="4" id="KW-0032">Aminotransferase</keyword>
<keyword evidence="7" id="KW-0456">Lyase</keyword>
<dbReference type="InterPro" id="IPR051326">
    <property type="entry name" value="Kynurenine-oxoglutarate_AT"/>
</dbReference>
<keyword evidence="12" id="KW-1185">Reference proteome</keyword>
<dbReference type="GO" id="GO:0030170">
    <property type="term" value="F:pyridoxal phosphate binding"/>
    <property type="evidence" value="ECO:0007669"/>
    <property type="project" value="InterPro"/>
</dbReference>
<comment type="pathway">
    <text evidence="8">Amino-acid degradation; L-kynurenine degradation; kynurenate from L-kynurenine: step 1/2.</text>
</comment>
<dbReference type="PANTHER" id="PTHR43807:SF20">
    <property type="entry name" value="FI04487P"/>
    <property type="match status" value="1"/>
</dbReference>
<evidence type="ECO:0000256" key="9">
    <source>
        <dbReference type="ARBA" id="ARBA00049325"/>
    </source>
</evidence>
<dbReference type="CDD" id="cd00609">
    <property type="entry name" value="AAT_like"/>
    <property type="match status" value="1"/>
</dbReference>
<dbReference type="FunFam" id="3.90.1150.10:FF:000275">
    <property type="entry name" value="kynurenine--oxoglutarate transaminase 1"/>
    <property type="match status" value="1"/>
</dbReference>
<evidence type="ECO:0000256" key="1">
    <source>
        <dbReference type="ARBA" id="ARBA00001933"/>
    </source>
</evidence>
<organism evidence="11">
    <name type="scientific">Medioppia subpectinata</name>
    <dbReference type="NCBI Taxonomy" id="1979941"/>
    <lineage>
        <taxon>Eukaryota</taxon>
        <taxon>Metazoa</taxon>
        <taxon>Ecdysozoa</taxon>
        <taxon>Arthropoda</taxon>
        <taxon>Chelicerata</taxon>
        <taxon>Arachnida</taxon>
        <taxon>Acari</taxon>
        <taxon>Acariformes</taxon>
        <taxon>Sarcoptiformes</taxon>
        <taxon>Oribatida</taxon>
        <taxon>Brachypylina</taxon>
        <taxon>Oppioidea</taxon>
        <taxon>Oppiidae</taxon>
        <taxon>Medioppia</taxon>
    </lineage>
</organism>
<gene>
    <name evidence="11" type="ORF">OSB1V03_LOCUS5422</name>
</gene>
<sequence length="369" mass="41782">MVQKLLLSPNRPLVRRLLATDWPPLHAIPNRRVFGRKHRSIRAAIGVEKHGSQIFAQNDLSVTLFVFMRHVIPRVLFGRCPLATKVCFKYGLYSNIYFCCPWSFLLHSRSKPMAKMSTKCFRADRLNAVETNVWVEFIELARQYPCLNLGQGFPDFAAPQHLSRALSAAANDPERPLLNQYTRDMGHPRLVNALSELYSRLTGLKIEPMTDVLITSGAYQALYCAFAAYVNPGDEVIIIEPYFDCYEPMTRLAGGTPVFVPLRPKQPTAGGDSQSLSSADWRLDLQELESKFSPKTKFIIVNTPNNPLGKVYSREELELIGRLCHKYDCLVVMDEVYEWLAYGGVTHTRMCSLPDMWDRTITIGSGGKT</sequence>
<dbReference type="GO" id="GO:0016212">
    <property type="term" value="F:kynurenine-oxoglutarate transaminase activity"/>
    <property type="evidence" value="ECO:0007669"/>
    <property type="project" value="TreeGrafter"/>
</dbReference>
<dbReference type="Gene3D" id="3.40.640.10">
    <property type="entry name" value="Type I PLP-dependent aspartate aminotransferase-like (Major domain)"/>
    <property type="match status" value="1"/>
</dbReference>
<keyword evidence="5" id="KW-0808">Transferase</keyword>
<dbReference type="EMBL" id="OC857299">
    <property type="protein sequence ID" value="CAD7624985.1"/>
    <property type="molecule type" value="Genomic_DNA"/>
</dbReference>
<evidence type="ECO:0000256" key="3">
    <source>
        <dbReference type="ARBA" id="ARBA00011738"/>
    </source>
</evidence>
<name>A0A7R9KKH7_9ACAR</name>
<dbReference type="Gene3D" id="3.90.1150.10">
    <property type="entry name" value="Aspartate Aminotransferase, domain 1"/>
    <property type="match status" value="1"/>
</dbReference>
<comment type="similarity">
    <text evidence="2">Belongs to the class-I pyridoxal-phosphate-dependent aminotransferase family.</text>
</comment>
<dbReference type="Pfam" id="PF00155">
    <property type="entry name" value="Aminotran_1_2"/>
    <property type="match status" value="1"/>
</dbReference>
<evidence type="ECO:0000256" key="6">
    <source>
        <dbReference type="ARBA" id="ARBA00022898"/>
    </source>
</evidence>
<feature type="domain" description="Aminotransferase class I/classII large" evidence="10">
    <location>
        <begin position="146"/>
        <end position="368"/>
    </location>
</feature>
<dbReference type="InterPro" id="IPR015422">
    <property type="entry name" value="PyrdxlP-dep_Trfase_small"/>
</dbReference>
<dbReference type="GO" id="GO:0070189">
    <property type="term" value="P:kynurenine metabolic process"/>
    <property type="evidence" value="ECO:0007669"/>
    <property type="project" value="UniProtKB-ARBA"/>
</dbReference>
<evidence type="ECO:0000259" key="10">
    <source>
        <dbReference type="Pfam" id="PF00155"/>
    </source>
</evidence>
<evidence type="ECO:0000256" key="8">
    <source>
        <dbReference type="ARBA" id="ARBA00024016"/>
    </source>
</evidence>
<comment type="subunit">
    <text evidence="3">Homodimer.</text>
</comment>
<evidence type="ECO:0000256" key="4">
    <source>
        <dbReference type="ARBA" id="ARBA00022576"/>
    </source>
</evidence>
<evidence type="ECO:0000313" key="11">
    <source>
        <dbReference type="EMBL" id="CAD7624985.1"/>
    </source>
</evidence>
<dbReference type="InterPro" id="IPR004839">
    <property type="entry name" value="Aminotransferase_I/II_large"/>
</dbReference>
<evidence type="ECO:0000256" key="5">
    <source>
        <dbReference type="ARBA" id="ARBA00022679"/>
    </source>
</evidence>
<accession>A0A7R9KKH7</accession>
<proteinExistence type="inferred from homology"/>
<dbReference type="OrthoDB" id="6500941at2759"/>
<dbReference type="SUPFAM" id="SSF53383">
    <property type="entry name" value="PLP-dependent transferases"/>
    <property type="match status" value="1"/>
</dbReference>
<keyword evidence="6" id="KW-0663">Pyridoxal phosphate</keyword>
<dbReference type="InterPro" id="IPR015421">
    <property type="entry name" value="PyrdxlP-dep_Trfase_major"/>
</dbReference>
<dbReference type="Proteomes" id="UP000759131">
    <property type="component" value="Unassembled WGS sequence"/>
</dbReference>
<comment type="catalytic activity">
    <reaction evidence="9">
        <text>an S-substituted L-cysteine + H2O = a thiol + pyruvate + NH4(+)</text>
        <dbReference type="Rhea" id="RHEA:18121"/>
        <dbReference type="ChEBI" id="CHEBI:15361"/>
        <dbReference type="ChEBI" id="CHEBI:15377"/>
        <dbReference type="ChEBI" id="CHEBI:28938"/>
        <dbReference type="ChEBI" id="CHEBI:29256"/>
        <dbReference type="ChEBI" id="CHEBI:58717"/>
        <dbReference type="EC" id="4.4.1.13"/>
    </reaction>
    <physiologicalReaction direction="left-to-right" evidence="9">
        <dbReference type="Rhea" id="RHEA:18122"/>
    </physiologicalReaction>
</comment>